<evidence type="ECO:0000256" key="3">
    <source>
        <dbReference type="ARBA" id="ARBA00022614"/>
    </source>
</evidence>
<dbReference type="Gene3D" id="3.80.10.10">
    <property type="entry name" value="Ribonuclease Inhibitor"/>
    <property type="match status" value="2"/>
</dbReference>
<dbReference type="GO" id="GO:0005524">
    <property type="term" value="F:ATP binding"/>
    <property type="evidence" value="ECO:0007669"/>
    <property type="project" value="UniProtKB-UniRule"/>
</dbReference>
<dbReference type="PROSITE" id="PS00107">
    <property type="entry name" value="PROTEIN_KINASE_ATP"/>
    <property type="match status" value="1"/>
</dbReference>
<feature type="compositionally biased region" description="Basic and acidic residues" evidence="12">
    <location>
        <begin position="275"/>
        <end position="289"/>
    </location>
</feature>
<dbReference type="GO" id="GO:0016020">
    <property type="term" value="C:membrane"/>
    <property type="evidence" value="ECO:0007669"/>
    <property type="project" value="UniProtKB-SubCell"/>
</dbReference>
<dbReference type="InterPro" id="IPR050994">
    <property type="entry name" value="At_inactive_RLKs"/>
</dbReference>
<evidence type="ECO:0000256" key="1">
    <source>
        <dbReference type="ARBA" id="ARBA00004370"/>
    </source>
</evidence>
<dbReference type="Gene3D" id="3.30.200.20">
    <property type="entry name" value="Phosphorylase Kinase, domain 1"/>
    <property type="match status" value="1"/>
</dbReference>
<keyword evidence="5 14" id="KW-0732">Signal</keyword>
<dbReference type="InterPro" id="IPR032675">
    <property type="entry name" value="LRR_dom_sf"/>
</dbReference>
<evidence type="ECO:0000256" key="13">
    <source>
        <dbReference type="SAM" id="Phobius"/>
    </source>
</evidence>
<evidence type="ECO:0000313" key="17">
    <source>
        <dbReference type="Proteomes" id="UP001189624"/>
    </source>
</evidence>
<evidence type="ECO:0000256" key="2">
    <source>
        <dbReference type="ARBA" id="ARBA00022553"/>
    </source>
</evidence>
<keyword evidence="6" id="KW-0677">Repeat</keyword>
<dbReference type="EMBL" id="OY731405">
    <property type="protein sequence ID" value="CAJ1970857.1"/>
    <property type="molecule type" value="Genomic_DNA"/>
</dbReference>
<evidence type="ECO:0000256" key="6">
    <source>
        <dbReference type="ARBA" id="ARBA00022737"/>
    </source>
</evidence>
<dbReference type="PANTHER" id="PTHR48010">
    <property type="entry name" value="OS05G0588300 PROTEIN"/>
    <property type="match status" value="1"/>
</dbReference>
<evidence type="ECO:0000256" key="5">
    <source>
        <dbReference type="ARBA" id="ARBA00022729"/>
    </source>
</evidence>
<evidence type="ECO:0000256" key="9">
    <source>
        <dbReference type="ARBA" id="ARBA00022989"/>
    </source>
</evidence>
<feature type="binding site" evidence="11">
    <location>
        <position position="363"/>
    </location>
    <ligand>
        <name>ATP</name>
        <dbReference type="ChEBI" id="CHEBI:30616"/>
    </ligand>
</feature>
<feature type="region of interest" description="Disordered" evidence="12">
    <location>
        <begin position="266"/>
        <end position="313"/>
    </location>
</feature>
<dbReference type="SUPFAM" id="SSF52058">
    <property type="entry name" value="L domain-like"/>
    <property type="match status" value="1"/>
</dbReference>
<evidence type="ECO:0000256" key="14">
    <source>
        <dbReference type="SAM" id="SignalP"/>
    </source>
</evidence>
<evidence type="ECO:0000256" key="4">
    <source>
        <dbReference type="ARBA" id="ARBA00022692"/>
    </source>
</evidence>
<dbReference type="Pfam" id="PF12799">
    <property type="entry name" value="LRR_4"/>
    <property type="match status" value="1"/>
</dbReference>
<evidence type="ECO:0000256" key="8">
    <source>
        <dbReference type="ARBA" id="ARBA00022840"/>
    </source>
</evidence>
<dbReference type="SUPFAM" id="SSF56112">
    <property type="entry name" value="Protein kinase-like (PK-like)"/>
    <property type="match status" value="1"/>
</dbReference>
<keyword evidence="2" id="KW-0597">Phosphoprotein</keyword>
<gene>
    <name evidence="16" type="ORF">AYBTSS11_LOCUS22850</name>
</gene>
<evidence type="ECO:0000256" key="10">
    <source>
        <dbReference type="ARBA" id="ARBA00023136"/>
    </source>
</evidence>
<dbReference type="InterPro" id="IPR001611">
    <property type="entry name" value="Leu-rich_rpt"/>
</dbReference>
<dbReference type="FunFam" id="3.30.200.20:FF:000307">
    <property type="entry name" value="pollen receptor-like kinase 1"/>
    <property type="match status" value="1"/>
</dbReference>
<dbReference type="AlphaFoldDB" id="A0AA86SQZ1"/>
<dbReference type="InterPro" id="IPR001245">
    <property type="entry name" value="Ser-Thr/Tyr_kinase_cat_dom"/>
</dbReference>
<evidence type="ECO:0000313" key="16">
    <source>
        <dbReference type="EMBL" id="CAJ1970857.1"/>
    </source>
</evidence>
<dbReference type="FunFam" id="1.10.510.10:FF:000095">
    <property type="entry name" value="protein STRUBBELIG-RECEPTOR FAMILY 8"/>
    <property type="match status" value="1"/>
</dbReference>
<keyword evidence="17" id="KW-1185">Reference proteome</keyword>
<dbReference type="Gramene" id="rna-AYBTSS11_LOCUS22850">
    <property type="protein sequence ID" value="CAJ1970857.1"/>
    <property type="gene ID" value="gene-AYBTSS11_LOCUS22850"/>
</dbReference>
<keyword evidence="3" id="KW-0433">Leucine-rich repeat</keyword>
<evidence type="ECO:0000259" key="15">
    <source>
        <dbReference type="PROSITE" id="PS50011"/>
    </source>
</evidence>
<keyword evidence="4 13" id="KW-0812">Transmembrane</keyword>
<keyword evidence="7 11" id="KW-0547">Nucleotide-binding</keyword>
<reference evidence="16" key="1">
    <citation type="submission" date="2023-10" db="EMBL/GenBank/DDBJ databases">
        <authorList>
            <person name="Domelevo Entfellner J.-B."/>
        </authorList>
    </citation>
    <scope>NUCLEOTIDE SEQUENCE</scope>
</reference>
<dbReference type="InterPro" id="IPR013210">
    <property type="entry name" value="LRR_N_plant-typ"/>
</dbReference>
<proteinExistence type="predicted"/>
<comment type="subcellular location">
    <subcellularLocation>
        <location evidence="1">Membrane</location>
    </subcellularLocation>
</comment>
<evidence type="ECO:0000256" key="11">
    <source>
        <dbReference type="PROSITE-ProRule" id="PRU10141"/>
    </source>
</evidence>
<feature type="signal peptide" evidence="14">
    <location>
        <begin position="1"/>
        <end position="20"/>
    </location>
</feature>
<sequence length="671" mass="72809">MKSARVKGGIFFTLLTCVFAIAGSDLASDRAGLLILRSAVGGRTLLWNTTQTSPCLWTGVVCTNGRVTMLRLPAMCLSGSLPSGLGNLTELQTLSLRFNVLTGLIPVDFANLKALRNLYLQGNFFSGEVPDAVFALQNLVRLNLGNNNFSGEISPRFNGLTRLATLYLERNNFTGSIPDLSVPPLDQFNVSYNSLTGSIPNRFSRLDQTAFTGNSLCGKPLQLCPGTEEKKNKLSGGAIAGIVIGSVFGLLLILLLLFFLCRKRSGKNDGSVSTGKRDAVSEVSREKSVESGGNSSSAEAGSAEKSEVRSSGSGDKSLVFFGNVNRVFSLDELLRASAEVLGKGTFGTTYKATLEMGTSVAVKRLKDVTATEREFREKIEQVGKMVHHNLVPLRGYYFSRDEKLVVYDYMPMGSLSALLHGSTASFTLGCYFWTIVSLVFLCLGAISFVKSANGGVGRTPLNWETRSAIALGAARGIACIHSHGPTSSHGNIKSSNILLTKSFEARVSDFGLAYLALPTSTPNRVSGYRAPEITDARKVSQKADVYSFGIMLLELLTGRAPAHSSLNEEGVDLPRWVQSVVQDEWNTDVFDMELLRYQSVEEEMVKLLQLALDCTAQYPDKRPSMDVVASTIEEICHTSLEKEEGKNHDFKDADYGFSQQYYSVDSGVSQA</sequence>
<accession>A0AA86SQZ1</accession>
<dbReference type="InterPro" id="IPR017441">
    <property type="entry name" value="Protein_kinase_ATP_BS"/>
</dbReference>
<dbReference type="Proteomes" id="UP001189624">
    <property type="component" value="Chromosome 8"/>
</dbReference>
<dbReference type="Pfam" id="PF13855">
    <property type="entry name" value="LRR_8"/>
    <property type="match status" value="1"/>
</dbReference>
<feature type="transmembrane region" description="Helical" evidence="13">
    <location>
        <begin position="238"/>
        <end position="261"/>
    </location>
</feature>
<dbReference type="InterPro" id="IPR011009">
    <property type="entry name" value="Kinase-like_dom_sf"/>
</dbReference>
<dbReference type="PANTHER" id="PTHR48010:SF32">
    <property type="entry name" value="PROTEIN KINASE DOMAIN-CONTAINING PROTEIN"/>
    <property type="match status" value="1"/>
</dbReference>
<keyword evidence="9 13" id="KW-1133">Transmembrane helix</keyword>
<feature type="chain" id="PRO_5041677841" description="Protein kinase domain-containing protein" evidence="14">
    <location>
        <begin position="21"/>
        <end position="671"/>
    </location>
</feature>
<evidence type="ECO:0000256" key="7">
    <source>
        <dbReference type="ARBA" id="ARBA00022741"/>
    </source>
</evidence>
<dbReference type="Gene3D" id="1.10.510.10">
    <property type="entry name" value="Transferase(Phosphotransferase) domain 1"/>
    <property type="match status" value="1"/>
</dbReference>
<name>A0AA86SQZ1_9FABA</name>
<dbReference type="InterPro" id="IPR000719">
    <property type="entry name" value="Prot_kinase_dom"/>
</dbReference>
<dbReference type="GO" id="GO:0004672">
    <property type="term" value="F:protein kinase activity"/>
    <property type="evidence" value="ECO:0007669"/>
    <property type="project" value="InterPro"/>
</dbReference>
<feature type="transmembrane region" description="Helical" evidence="13">
    <location>
        <begin position="431"/>
        <end position="449"/>
    </location>
</feature>
<dbReference type="Pfam" id="PF07714">
    <property type="entry name" value="PK_Tyr_Ser-Thr"/>
    <property type="match status" value="1"/>
</dbReference>
<feature type="domain" description="Protein kinase" evidence="15">
    <location>
        <begin position="335"/>
        <end position="640"/>
    </location>
</feature>
<dbReference type="InterPro" id="IPR025875">
    <property type="entry name" value="Leu-rich_rpt_4"/>
</dbReference>
<protein>
    <recommendedName>
        <fullName evidence="15">Protein kinase domain-containing protein</fullName>
    </recommendedName>
</protein>
<feature type="compositionally biased region" description="Low complexity" evidence="12">
    <location>
        <begin position="290"/>
        <end position="301"/>
    </location>
</feature>
<organism evidence="16 17">
    <name type="scientific">Sphenostylis stenocarpa</name>
    <dbReference type="NCBI Taxonomy" id="92480"/>
    <lineage>
        <taxon>Eukaryota</taxon>
        <taxon>Viridiplantae</taxon>
        <taxon>Streptophyta</taxon>
        <taxon>Embryophyta</taxon>
        <taxon>Tracheophyta</taxon>
        <taxon>Spermatophyta</taxon>
        <taxon>Magnoliopsida</taxon>
        <taxon>eudicotyledons</taxon>
        <taxon>Gunneridae</taxon>
        <taxon>Pentapetalae</taxon>
        <taxon>rosids</taxon>
        <taxon>fabids</taxon>
        <taxon>Fabales</taxon>
        <taxon>Fabaceae</taxon>
        <taxon>Papilionoideae</taxon>
        <taxon>50 kb inversion clade</taxon>
        <taxon>NPAAA clade</taxon>
        <taxon>indigoferoid/millettioid clade</taxon>
        <taxon>Phaseoleae</taxon>
        <taxon>Sphenostylis</taxon>
    </lineage>
</organism>
<dbReference type="FunFam" id="3.80.10.10:FF:000234">
    <property type="entry name" value="Probable inactive receptor kinase RLK902"/>
    <property type="match status" value="1"/>
</dbReference>
<dbReference type="Pfam" id="PF08263">
    <property type="entry name" value="LRRNT_2"/>
    <property type="match status" value="1"/>
</dbReference>
<evidence type="ECO:0000256" key="12">
    <source>
        <dbReference type="SAM" id="MobiDB-lite"/>
    </source>
</evidence>
<keyword evidence="10 13" id="KW-0472">Membrane</keyword>
<keyword evidence="8 11" id="KW-0067">ATP-binding</keyword>
<dbReference type="PROSITE" id="PS50011">
    <property type="entry name" value="PROTEIN_KINASE_DOM"/>
    <property type="match status" value="1"/>
</dbReference>